<organism evidence="3 4">
    <name type="scientific">Mycolicibacterium phocaicum</name>
    <dbReference type="NCBI Taxonomy" id="319706"/>
    <lineage>
        <taxon>Bacteria</taxon>
        <taxon>Bacillati</taxon>
        <taxon>Actinomycetota</taxon>
        <taxon>Actinomycetes</taxon>
        <taxon>Mycobacteriales</taxon>
        <taxon>Mycobacteriaceae</taxon>
        <taxon>Mycolicibacterium</taxon>
    </lineage>
</organism>
<feature type="region of interest" description="Disordered" evidence="1">
    <location>
        <begin position="1"/>
        <end position="25"/>
    </location>
</feature>
<sequence length="585" mass="64508">MSKRKRPHTARRSGHSKRHKAEPDLLDDVRAALAEPDPLHMLSLVSALASALDPRGQQPLADLPIFEIPTLGELAGTFIEVDVPETTALLAVIAELAGDDEVLRARIRRTLDDRAAAEPVWLTRLSETTVYRILRMGHVFGDGDNVMLGVRLAGEYEVTFLVYVDHNMGTVVKDAFVVPEPIDVVVAEYEKSTAGEPGMMWEELSGADARAWIDEAISLGAITFPPFETESWPECRPLVEWVVRRLPDGGTGYQRPQWEQKQRDDLANRFFASVWGRRLDDADHRSLLESLMWYAVDYGPGDPLRWSSVKVEILLTDWLPRKVVAPVRFLSLAPDLLRAFVCFVHDEVDMPQVLTDETLSAINDCRRRFIQGIQAATSPGPPELLAALSGNADIAGVPGLIDHDMLSEMALNNLAQAVGGRRQLDRLGVKPLPDEVFRWGGIPEDIAPRVTEVLALVDSCCNELLDVEYRTACRRLLARVALADPAVFSRRGRAETAAAGLVWIVGQANGLFDGTDSSGLRVKDLAAHFGVGNGSPAQRGVTMLRAMGLTGSAYGVNLGSPDYLVAECREWIVQHRDTFRDRMGM</sequence>
<dbReference type="AlphaFoldDB" id="A0A7I7ZR24"/>
<gene>
    <name evidence="3" type="ORF">C1S79_06025</name>
</gene>
<reference evidence="3 4" key="1">
    <citation type="submission" date="2018-01" db="EMBL/GenBank/DDBJ databases">
        <title>Comparative genomics of Mycobacterium mucogenicum and Mycobacterium neoaurum clade members emphasizing tRNA and non-coding RNA.</title>
        <authorList>
            <person name="Behra P.R.K."/>
            <person name="Pettersson B.M.F."/>
            <person name="Das S."/>
            <person name="Dasgupta S."/>
            <person name="Kirsebom L.A."/>
        </authorList>
    </citation>
    <scope>NUCLEOTIDE SEQUENCE [LARGE SCALE GENOMIC DNA]</scope>
    <source>
        <strain evidence="3 4">DSM 45104</strain>
    </source>
</reference>
<evidence type="ECO:0000259" key="2">
    <source>
        <dbReference type="Pfam" id="PF19935"/>
    </source>
</evidence>
<accession>A0A7I7ZR24</accession>
<evidence type="ECO:0000256" key="1">
    <source>
        <dbReference type="SAM" id="MobiDB-lite"/>
    </source>
</evidence>
<protein>
    <recommendedName>
        <fullName evidence="2">DUF6398 domain-containing protein</fullName>
    </recommendedName>
</protein>
<dbReference type="EMBL" id="POTM01000019">
    <property type="protein sequence ID" value="TLH72365.1"/>
    <property type="molecule type" value="Genomic_DNA"/>
</dbReference>
<dbReference type="RefSeq" id="WP_138248287.1">
    <property type="nucleotide sequence ID" value="NZ_AP022616.1"/>
</dbReference>
<proteinExistence type="predicted"/>
<feature type="domain" description="DUF6398" evidence="2">
    <location>
        <begin position="452"/>
        <end position="542"/>
    </location>
</feature>
<dbReference type="Proteomes" id="UP000309984">
    <property type="component" value="Unassembled WGS sequence"/>
</dbReference>
<dbReference type="Pfam" id="PF19935">
    <property type="entry name" value="DUF6398"/>
    <property type="match status" value="1"/>
</dbReference>
<comment type="caution">
    <text evidence="3">The sequence shown here is derived from an EMBL/GenBank/DDBJ whole genome shotgun (WGS) entry which is preliminary data.</text>
</comment>
<dbReference type="InterPro" id="IPR045651">
    <property type="entry name" value="DUF6398"/>
</dbReference>
<feature type="compositionally biased region" description="Basic residues" evidence="1">
    <location>
        <begin position="1"/>
        <end position="20"/>
    </location>
</feature>
<name>A0A7I7ZR24_9MYCO</name>
<evidence type="ECO:0000313" key="3">
    <source>
        <dbReference type="EMBL" id="TLH72365.1"/>
    </source>
</evidence>
<keyword evidence="4" id="KW-1185">Reference proteome</keyword>
<evidence type="ECO:0000313" key="4">
    <source>
        <dbReference type="Proteomes" id="UP000309984"/>
    </source>
</evidence>